<evidence type="ECO:0000313" key="2">
    <source>
        <dbReference type="EMBL" id="KAL0009356.1"/>
    </source>
</evidence>
<dbReference type="Gene3D" id="3.30.420.10">
    <property type="entry name" value="Ribonuclease H-like superfamily/Ribonuclease H"/>
    <property type="match status" value="1"/>
</dbReference>
<dbReference type="Proteomes" id="UP001459277">
    <property type="component" value="Unassembled WGS sequence"/>
</dbReference>
<dbReference type="InterPro" id="IPR044730">
    <property type="entry name" value="RNase_H-like_dom_plant"/>
</dbReference>
<dbReference type="EMBL" id="JAZDWU010000003">
    <property type="protein sequence ID" value="KAL0009356.1"/>
    <property type="molecule type" value="Genomic_DNA"/>
</dbReference>
<proteinExistence type="predicted"/>
<protein>
    <recommendedName>
        <fullName evidence="1">RNase H type-1 domain-containing protein</fullName>
    </recommendedName>
</protein>
<evidence type="ECO:0000313" key="3">
    <source>
        <dbReference type="Proteomes" id="UP001459277"/>
    </source>
</evidence>
<dbReference type="CDD" id="cd06222">
    <property type="entry name" value="RNase_H_like"/>
    <property type="match status" value="1"/>
</dbReference>
<evidence type="ECO:0000259" key="1">
    <source>
        <dbReference type="Pfam" id="PF13456"/>
    </source>
</evidence>
<comment type="caution">
    <text evidence="2">The sequence shown here is derived from an EMBL/GenBank/DDBJ whole genome shotgun (WGS) entry which is preliminary data.</text>
</comment>
<sequence length="177" mass="19784">MEICLLACHLDHWLKRNQLIFQNKGTHSTAIVEIRKRAMEYFLCGLGPSPTSRSANMLVRWERPGQGKLKLNTDGSAQGNAGLAGGGGVLHDDQGNWVLGYSRKIERTTSFSAELWALRDGLHLCLSKNHLDMEVELDANIIVDALTTTQQDKDMCPVRGCKKIMETSWRLGHILLQ</sequence>
<dbReference type="InterPro" id="IPR053151">
    <property type="entry name" value="RNase_H-like"/>
</dbReference>
<dbReference type="Pfam" id="PF13456">
    <property type="entry name" value="RVT_3"/>
    <property type="match status" value="1"/>
</dbReference>
<gene>
    <name evidence="2" type="ORF">SO802_010858</name>
</gene>
<dbReference type="InterPro" id="IPR002156">
    <property type="entry name" value="RNaseH_domain"/>
</dbReference>
<accession>A0AAW2DFY8</accession>
<reference evidence="2 3" key="1">
    <citation type="submission" date="2024-01" db="EMBL/GenBank/DDBJ databases">
        <title>A telomere-to-telomere, gap-free genome of sweet tea (Lithocarpus litseifolius).</title>
        <authorList>
            <person name="Zhou J."/>
        </authorList>
    </citation>
    <scope>NUCLEOTIDE SEQUENCE [LARGE SCALE GENOMIC DNA]</scope>
    <source>
        <strain evidence="2">Zhou-2022a</strain>
        <tissue evidence="2">Leaf</tissue>
    </source>
</reference>
<name>A0AAW2DFY8_9ROSI</name>
<keyword evidence="3" id="KW-1185">Reference proteome</keyword>
<dbReference type="AlphaFoldDB" id="A0AAW2DFY8"/>
<dbReference type="InterPro" id="IPR036397">
    <property type="entry name" value="RNaseH_sf"/>
</dbReference>
<dbReference type="GO" id="GO:0004523">
    <property type="term" value="F:RNA-DNA hybrid ribonuclease activity"/>
    <property type="evidence" value="ECO:0007669"/>
    <property type="project" value="InterPro"/>
</dbReference>
<dbReference type="PANTHER" id="PTHR47723">
    <property type="entry name" value="OS05G0353850 PROTEIN"/>
    <property type="match status" value="1"/>
</dbReference>
<dbReference type="InterPro" id="IPR012337">
    <property type="entry name" value="RNaseH-like_sf"/>
</dbReference>
<dbReference type="PANTHER" id="PTHR47723:SF19">
    <property type="entry name" value="POLYNUCLEOTIDYL TRANSFERASE, RIBONUCLEASE H-LIKE SUPERFAMILY PROTEIN"/>
    <property type="match status" value="1"/>
</dbReference>
<organism evidence="2 3">
    <name type="scientific">Lithocarpus litseifolius</name>
    <dbReference type="NCBI Taxonomy" id="425828"/>
    <lineage>
        <taxon>Eukaryota</taxon>
        <taxon>Viridiplantae</taxon>
        <taxon>Streptophyta</taxon>
        <taxon>Embryophyta</taxon>
        <taxon>Tracheophyta</taxon>
        <taxon>Spermatophyta</taxon>
        <taxon>Magnoliopsida</taxon>
        <taxon>eudicotyledons</taxon>
        <taxon>Gunneridae</taxon>
        <taxon>Pentapetalae</taxon>
        <taxon>rosids</taxon>
        <taxon>fabids</taxon>
        <taxon>Fagales</taxon>
        <taxon>Fagaceae</taxon>
        <taxon>Lithocarpus</taxon>
    </lineage>
</organism>
<dbReference type="SUPFAM" id="SSF53098">
    <property type="entry name" value="Ribonuclease H-like"/>
    <property type="match status" value="1"/>
</dbReference>
<feature type="domain" description="RNase H type-1" evidence="1">
    <location>
        <begin position="72"/>
        <end position="152"/>
    </location>
</feature>
<dbReference type="GO" id="GO:0003676">
    <property type="term" value="F:nucleic acid binding"/>
    <property type="evidence" value="ECO:0007669"/>
    <property type="project" value="InterPro"/>
</dbReference>